<dbReference type="InterPro" id="IPR045865">
    <property type="entry name" value="ACT-like_dom_sf"/>
</dbReference>
<evidence type="ECO:0000259" key="3">
    <source>
        <dbReference type="PROSITE" id="PS51186"/>
    </source>
</evidence>
<dbReference type="InterPro" id="IPR000182">
    <property type="entry name" value="GNAT_dom"/>
</dbReference>
<protein>
    <submittedName>
        <fullName evidence="4">GNAT family N-acetyltransferase</fullName>
    </submittedName>
</protein>
<dbReference type="PROSITE" id="PS51186">
    <property type="entry name" value="GNAT"/>
    <property type="match status" value="1"/>
</dbReference>
<evidence type="ECO:0000313" key="5">
    <source>
        <dbReference type="Proteomes" id="UP000598360"/>
    </source>
</evidence>
<evidence type="ECO:0000256" key="2">
    <source>
        <dbReference type="ARBA" id="ARBA00023315"/>
    </source>
</evidence>
<dbReference type="InterPro" id="IPR016181">
    <property type="entry name" value="Acyl_CoA_acyltransferase"/>
</dbReference>
<dbReference type="Pfam" id="PF13302">
    <property type="entry name" value="Acetyltransf_3"/>
    <property type="match status" value="1"/>
</dbReference>
<keyword evidence="5" id="KW-1185">Reference proteome</keyword>
<keyword evidence="2" id="KW-0012">Acyltransferase</keyword>
<dbReference type="Proteomes" id="UP000598360">
    <property type="component" value="Unassembled WGS sequence"/>
</dbReference>
<dbReference type="GO" id="GO:0016747">
    <property type="term" value="F:acyltransferase activity, transferring groups other than amino-acyl groups"/>
    <property type="evidence" value="ECO:0007669"/>
    <property type="project" value="InterPro"/>
</dbReference>
<dbReference type="SUPFAM" id="SSF55729">
    <property type="entry name" value="Acyl-CoA N-acyltransferases (Nat)"/>
    <property type="match status" value="1"/>
</dbReference>
<evidence type="ECO:0000313" key="4">
    <source>
        <dbReference type="EMBL" id="MBE9375915.1"/>
    </source>
</evidence>
<name>A0A929BBV9_9PSEU</name>
<dbReference type="AlphaFoldDB" id="A0A929BBV9"/>
<keyword evidence="1" id="KW-0808">Transferase</keyword>
<evidence type="ECO:0000256" key="1">
    <source>
        <dbReference type="ARBA" id="ARBA00022679"/>
    </source>
</evidence>
<dbReference type="InterPro" id="IPR050832">
    <property type="entry name" value="Bact_Acetyltransf"/>
</dbReference>
<dbReference type="CDD" id="cd04301">
    <property type="entry name" value="NAT_SF"/>
    <property type="match status" value="1"/>
</dbReference>
<dbReference type="PANTHER" id="PTHR43877">
    <property type="entry name" value="AMINOALKYLPHOSPHONATE N-ACETYLTRANSFERASE-RELATED-RELATED"/>
    <property type="match status" value="1"/>
</dbReference>
<dbReference type="EMBL" id="JADEYC010000027">
    <property type="protein sequence ID" value="MBE9375915.1"/>
    <property type="molecule type" value="Genomic_DNA"/>
</dbReference>
<comment type="caution">
    <text evidence="4">The sequence shown here is derived from an EMBL/GenBank/DDBJ whole genome shotgun (WGS) entry which is preliminary data.</text>
</comment>
<gene>
    <name evidence="4" type="ORF">IQ251_15800</name>
</gene>
<dbReference type="SUPFAM" id="SSF55021">
    <property type="entry name" value="ACT-like"/>
    <property type="match status" value="1"/>
</dbReference>
<proteinExistence type="predicted"/>
<dbReference type="Gene3D" id="3.40.630.30">
    <property type="match status" value="1"/>
</dbReference>
<sequence length="372" mass="39798">MPGAQDGCRTSGETRALDSDGVVAMERELWRLRAAVADAPGRLAQLAGNLAALGGDIRTMHVHPMPDGVVDEVLLHLPAEVTEAQLVGAVRAAGGTEIRALRADVRELDDVPTRTVKLADDLINGRAEVVGALQRLLGDVEVVWQESPQPDPGAEFAAEVIRLPEPGGGLLEVRRPGASFTPAEFARASSMLEFAASCRRLVPTRIDRARTRDGCRVTVRAATRADLDLVCAFHDRCSGAARYRRYFGPGPGPGEQGLRRLLTPALGRCLLVLSPDGEIVGMGNLMYQDDSGEVALLVRDDWQRRGVGTILVRGLVEKARELGIAQLTAQTHVDNTAIARTLRTAGLKLAGAPEPGEWSWSLDLRAKAGARG</sequence>
<organism evidence="4 5">
    <name type="scientific">Saccharopolyspora montiporae</name>
    <dbReference type="NCBI Taxonomy" id="2781240"/>
    <lineage>
        <taxon>Bacteria</taxon>
        <taxon>Bacillati</taxon>
        <taxon>Actinomycetota</taxon>
        <taxon>Actinomycetes</taxon>
        <taxon>Pseudonocardiales</taxon>
        <taxon>Pseudonocardiaceae</taxon>
        <taxon>Saccharopolyspora</taxon>
    </lineage>
</organism>
<accession>A0A929BBV9</accession>
<reference evidence="4" key="1">
    <citation type="submission" date="2020-10" db="EMBL/GenBank/DDBJ databases">
        <title>Diversity and distribution of actinomycetes associated with coral in the coast of Hainan.</title>
        <authorList>
            <person name="Li F."/>
        </authorList>
    </citation>
    <scope>NUCLEOTIDE SEQUENCE</scope>
    <source>
        <strain evidence="4">HNM0983</strain>
    </source>
</reference>
<feature type="domain" description="N-acetyltransferase" evidence="3">
    <location>
        <begin position="217"/>
        <end position="365"/>
    </location>
</feature>